<accession>X1FN92</accession>
<dbReference type="PROSITE" id="PS00138">
    <property type="entry name" value="SUBTILASE_SER"/>
    <property type="match status" value="1"/>
</dbReference>
<evidence type="ECO:0000256" key="4">
    <source>
        <dbReference type="ARBA" id="ARBA00022825"/>
    </source>
</evidence>
<feature type="non-terminal residue" evidence="7">
    <location>
        <position position="445"/>
    </location>
</feature>
<dbReference type="SUPFAM" id="SSF52743">
    <property type="entry name" value="Subtilisin-like"/>
    <property type="match status" value="1"/>
</dbReference>
<protein>
    <submittedName>
        <fullName evidence="7">Uncharacterized protein</fullName>
    </submittedName>
</protein>
<evidence type="ECO:0000313" key="7">
    <source>
        <dbReference type="EMBL" id="GAH47146.1"/>
    </source>
</evidence>
<dbReference type="PANTHER" id="PTHR43806">
    <property type="entry name" value="PEPTIDASE S8"/>
    <property type="match status" value="1"/>
</dbReference>
<gene>
    <name evidence="7" type="ORF">S03H2_12616</name>
</gene>
<dbReference type="InterPro" id="IPR000209">
    <property type="entry name" value="Peptidase_S8/S53_dom"/>
</dbReference>
<keyword evidence="4" id="KW-0720">Serine protease</keyword>
<evidence type="ECO:0000256" key="1">
    <source>
        <dbReference type="ARBA" id="ARBA00011073"/>
    </source>
</evidence>
<comment type="similarity">
    <text evidence="1">Belongs to the peptidase S8 family.</text>
</comment>
<dbReference type="GO" id="GO:0006508">
    <property type="term" value="P:proteolysis"/>
    <property type="evidence" value="ECO:0007669"/>
    <property type="project" value="UniProtKB-KW"/>
</dbReference>
<dbReference type="InterPro" id="IPR055458">
    <property type="entry name" value="IFT52_GIFT"/>
</dbReference>
<dbReference type="PROSITE" id="PS51892">
    <property type="entry name" value="SUBTILASE"/>
    <property type="match status" value="1"/>
</dbReference>
<feature type="domain" description="Peptidase S8/S53" evidence="5">
    <location>
        <begin position="1"/>
        <end position="130"/>
    </location>
</feature>
<feature type="domain" description="IFT52 GIFT" evidence="6">
    <location>
        <begin position="317"/>
        <end position="408"/>
    </location>
</feature>
<name>X1FN92_9ZZZZ</name>
<dbReference type="GO" id="GO:0004252">
    <property type="term" value="F:serine-type endopeptidase activity"/>
    <property type="evidence" value="ECO:0007669"/>
    <property type="project" value="InterPro"/>
</dbReference>
<dbReference type="EMBL" id="BARU01006412">
    <property type="protein sequence ID" value="GAH47146.1"/>
    <property type="molecule type" value="Genomic_DNA"/>
</dbReference>
<evidence type="ECO:0000259" key="6">
    <source>
        <dbReference type="Pfam" id="PF23355"/>
    </source>
</evidence>
<dbReference type="InterPro" id="IPR029062">
    <property type="entry name" value="Class_I_gatase-like"/>
</dbReference>
<feature type="non-terminal residue" evidence="7">
    <location>
        <position position="1"/>
    </location>
</feature>
<evidence type="ECO:0000256" key="3">
    <source>
        <dbReference type="ARBA" id="ARBA00022801"/>
    </source>
</evidence>
<dbReference type="AlphaFoldDB" id="X1FN92"/>
<comment type="caution">
    <text evidence="7">The sequence shown here is derived from an EMBL/GenBank/DDBJ whole genome shotgun (WGS) entry which is preliminary data.</text>
</comment>
<keyword evidence="3" id="KW-0378">Hydrolase</keyword>
<dbReference type="InterPro" id="IPR050131">
    <property type="entry name" value="Peptidase_S8_subtilisin-like"/>
</dbReference>
<dbReference type="Pfam" id="PF00082">
    <property type="entry name" value="Peptidase_S8"/>
    <property type="match status" value="1"/>
</dbReference>
<proteinExistence type="inferred from homology"/>
<dbReference type="InterPro" id="IPR023828">
    <property type="entry name" value="Peptidase_S8_Ser-AS"/>
</dbReference>
<dbReference type="PANTHER" id="PTHR43806:SF11">
    <property type="entry name" value="CEREVISIN-RELATED"/>
    <property type="match status" value="1"/>
</dbReference>
<keyword evidence="2" id="KW-0645">Protease</keyword>
<dbReference type="Pfam" id="PF23355">
    <property type="entry name" value="IFT52_GIFT"/>
    <property type="match status" value="1"/>
</dbReference>
<evidence type="ECO:0000256" key="2">
    <source>
        <dbReference type="ARBA" id="ARBA00022670"/>
    </source>
</evidence>
<dbReference type="Gene3D" id="3.40.50.200">
    <property type="entry name" value="Peptidase S8/S53 domain"/>
    <property type="match status" value="1"/>
</dbReference>
<reference evidence="7" key="1">
    <citation type="journal article" date="2014" name="Front. Microbiol.">
        <title>High frequency of phylogenetically diverse reductive dehalogenase-homologous genes in deep subseafloor sedimentary metagenomes.</title>
        <authorList>
            <person name="Kawai M."/>
            <person name="Futagami T."/>
            <person name="Toyoda A."/>
            <person name="Takaki Y."/>
            <person name="Nishi S."/>
            <person name="Hori S."/>
            <person name="Arai W."/>
            <person name="Tsubouchi T."/>
            <person name="Morono Y."/>
            <person name="Uchiyama I."/>
            <person name="Ito T."/>
            <person name="Fujiyama A."/>
            <person name="Inagaki F."/>
            <person name="Takami H."/>
        </authorList>
    </citation>
    <scope>NUCLEOTIDE SEQUENCE</scope>
    <source>
        <strain evidence="7">Expedition CK06-06</strain>
    </source>
</reference>
<dbReference type="InterPro" id="IPR036852">
    <property type="entry name" value="Peptidase_S8/S53_dom_sf"/>
</dbReference>
<organism evidence="7">
    <name type="scientific">marine sediment metagenome</name>
    <dbReference type="NCBI Taxonomy" id="412755"/>
    <lineage>
        <taxon>unclassified sequences</taxon>
        <taxon>metagenomes</taxon>
        <taxon>ecological metagenomes</taxon>
    </lineage>
</organism>
<sequence length="445" mass="49536">AGNSGPDYFSGGSPASGIDVISVGASDRNNHLAYFSSWGPSLSYLSYPDIIAPGVNIISTEAPESVISDRYRFIGDYFDFSADADYLPLSGTSMSCPVVAGALAILKQAYPLITPETARIALLQGARDLSDVEDVEFLKSGFGLINVSASLDYLNYLNANYSNVNDVAKIAPDELPVQPYDLLNFPGDRQLFNLTVISGKNNNYNISYPIIIDGISLSIDKPQISFTDAGVNFVALKVEIESDATPGIRNFELNITSGVRLYDNITVSIEVRLPEYRVLLESYHGLNDWLPELSFYQMDFYDWMKELSDLNISIDYLAEFWTPNYNSNLNNSILTEERLAQYDLVVLQNPILPYSPLEIHNLKRYFDNGGNILFLGTRYQDLCVDNINELFSAINLGIQINEENVVDENWVGIGATVSTQSVTDFNNSQIFQDVNKFIWNYGTTL</sequence>
<dbReference type="SUPFAM" id="SSF52317">
    <property type="entry name" value="Class I glutamine amidotransferase-like"/>
    <property type="match status" value="1"/>
</dbReference>
<evidence type="ECO:0000259" key="5">
    <source>
        <dbReference type="Pfam" id="PF00082"/>
    </source>
</evidence>